<sequence length="102" mass="11340">MFGTKCTFTRFQQNENHDRRLVTPAPSIVHLWAHTFALDGSVDPGREAPKSRRRRQDNGASRDGPRSRRDAISAASEPVTFLAIPISTRVDTAASPLPEQLE</sequence>
<organism evidence="2 3">
    <name type="scientific">Iphiclides podalirius</name>
    <name type="common">scarce swallowtail</name>
    <dbReference type="NCBI Taxonomy" id="110791"/>
    <lineage>
        <taxon>Eukaryota</taxon>
        <taxon>Metazoa</taxon>
        <taxon>Ecdysozoa</taxon>
        <taxon>Arthropoda</taxon>
        <taxon>Hexapoda</taxon>
        <taxon>Insecta</taxon>
        <taxon>Pterygota</taxon>
        <taxon>Neoptera</taxon>
        <taxon>Endopterygota</taxon>
        <taxon>Lepidoptera</taxon>
        <taxon>Glossata</taxon>
        <taxon>Ditrysia</taxon>
        <taxon>Papilionoidea</taxon>
        <taxon>Papilionidae</taxon>
        <taxon>Papilioninae</taxon>
        <taxon>Iphiclides</taxon>
    </lineage>
</organism>
<evidence type="ECO:0000313" key="3">
    <source>
        <dbReference type="Proteomes" id="UP000837857"/>
    </source>
</evidence>
<evidence type="ECO:0000313" key="2">
    <source>
        <dbReference type="EMBL" id="CAH2066437.1"/>
    </source>
</evidence>
<dbReference type="EMBL" id="OW152816">
    <property type="protein sequence ID" value="CAH2066437.1"/>
    <property type="molecule type" value="Genomic_DNA"/>
</dbReference>
<gene>
    <name evidence="2" type="ORF">IPOD504_LOCUS13430</name>
</gene>
<feature type="non-terminal residue" evidence="2">
    <location>
        <position position="102"/>
    </location>
</feature>
<protein>
    <submittedName>
        <fullName evidence="2">Uncharacterized protein</fullName>
    </submittedName>
</protein>
<accession>A0ABN8IWZ9</accession>
<dbReference type="Proteomes" id="UP000837857">
    <property type="component" value="Chromosome 4"/>
</dbReference>
<feature type="region of interest" description="Disordered" evidence="1">
    <location>
        <begin position="39"/>
        <end position="74"/>
    </location>
</feature>
<proteinExistence type="predicted"/>
<name>A0ABN8IWZ9_9NEOP</name>
<reference evidence="2" key="1">
    <citation type="submission" date="2022-03" db="EMBL/GenBank/DDBJ databases">
        <authorList>
            <person name="Martin H S."/>
        </authorList>
    </citation>
    <scope>NUCLEOTIDE SEQUENCE</scope>
</reference>
<keyword evidence="3" id="KW-1185">Reference proteome</keyword>
<evidence type="ECO:0000256" key="1">
    <source>
        <dbReference type="SAM" id="MobiDB-lite"/>
    </source>
</evidence>